<dbReference type="Proteomes" id="UP001500840">
    <property type="component" value="Unassembled WGS sequence"/>
</dbReference>
<evidence type="ECO:0000313" key="2">
    <source>
        <dbReference type="Proteomes" id="UP001500840"/>
    </source>
</evidence>
<dbReference type="Pfam" id="PF05635">
    <property type="entry name" value="23S_rRNA_IVP"/>
    <property type="match status" value="1"/>
</dbReference>
<sequence>MADEVALLTYKFTANFPREEQFALTSQMRRAAVSIPSNIVEGCGRQTEAEFLRFLDIAYGSLRELEYQTSLGVRLGFGAEHAEFQAKLDETSKVLAALIRTIRKS</sequence>
<gene>
    <name evidence="1" type="ORF">GCM10023156_26230</name>
</gene>
<dbReference type="SUPFAM" id="SSF158446">
    <property type="entry name" value="IVS-encoded protein-like"/>
    <property type="match status" value="1"/>
</dbReference>
<keyword evidence="2" id="KW-1185">Reference proteome</keyword>
<dbReference type="InterPro" id="IPR012657">
    <property type="entry name" value="23S_rRNA-intervening_sequence"/>
</dbReference>
<name>A0ABP8MQ30_9BACT</name>
<comment type="caution">
    <text evidence="1">The sequence shown here is derived from an EMBL/GenBank/DDBJ whole genome shotgun (WGS) entry which is preliminary data.</text>
</comment>
<dbReference type="Gene3D" id="1.20.1440.60">
    <property type="entry name" value="23S rRNA-intervening sequence"/>
    <property type="match status" value="1"/>
</dbReference>
<dbReference type="PANTHER" id="PTHR38471:SF2">
    <property type="entry name" value="FOUR HELIX BUNDLE PROTEIN"/>
    <property type="match status" value="1"/>
</dbReference>
<dbReference type="PANTHER" id="PTHR38471">
    <property type="entry name" value="FOUR HELIX BUNDLE PROTEIN"/>
    <property type="match status" value="1"/>
</dbReference>
<accession>A0ABP8MQ30</accession>
<reference evidence="2" key="1">
    <citation type="journal article" date="2019" name="Int. J. Syst. Evol. Microbiol.">
        <title>The Global Catalogue of Microorganisms (GCM) 10K type strain sequencing project: providing services to taxonomists for standard genome sequencing and annotation.</title>
        <authorList>
            <consortium name="The Broad Institute Genomics Platform"/>
            <consortium name="The Broad Institute Genome Sequencing Center for Infectious Disease"/>
            <person name="Wu L."/>
            <person name="Ma J."/>
        </authorList>
    </citation>
    <scope>NUCLEOTIDE SEQUENCE [LARGE SCALE GENOMIC DNA]</scope>
    <source>
        <strain evidence="2">JCM 17759</strain>
    </source>
</reference>
<dbReference type="InterPro" id="IPR036583">
    <property type="entry name" value="23S_rRNA_IVS_sf"/>
</dbReference>
<evidence type="ECO:0000313" key="1">
    <source>
        <dbReference type="EMBL" id="GAA4454195.1"/>
    </source>
</evidence>
<proteinExistence type="predicted"/>
<organism evidence="1 2">
    <name type="scientific">Novipirellula rosea</name>
    <dbReference type="NCBI Taxonomy" id="1031540"/>
    <lineage>
        <taxon>Bacteria</taxon>
        <taxon>Pseudomonadati</taxon>
        <taxon>Planctomycetota</taxon>
        <taxon>Planctomycetia</taxon>
        <taxon>Pirellulales</taxon>
        <taxon>Pirellulaceae</taxon>
        <taxon>Novipirellula</taxon>
    </lineage>
</organism>
<dbReference type="EMBL" id="BAABGA010000035">
    <property type="protein sequence ID" value="GAA4454195.1"/>
    <property type="molecule type" value="Genomic_DNA"/>
</dbReference>
<protein>
    <submittedName>
        <fullName evidence="1">Four helix bundle protein</fullName>
    </submittedName>
</protein>
<dbReference type="NCBIfam" id="TIGR02436">
    <property type="entry name" value="four helix bundle protein"/>
    <property type="match status" value="1"/>
</dbReference>
<dbReference type="RefSeq" id="WP_345322653.1">
    <property type="nucleotide sequence ID" value="NZ_BAABGA010000035.1"/>
</dbReference>
<dbReference type="CDD" id="cd16377">
    <property type="entry name" value="23S_rRNA_IVP_like"/>
    <property type="match status" value="1"/>
</dbReference>